<name>A0AC58SWG8_TOBAC</name>
<sequence>MAGAAVILPISLPFPVKLSLTTSPSSLSPICHSLPLPLLLRRNPKLTICHAKFGGSFGEAAERMYRMNFEGDELVEEEDEEDSDEEEETESSLDLLMRLVGNMFKKVSKRARKATRSILPDVIPPQLVICTLGGAVFVAILLLRVLWSAVSYFQSTSSGFNDGGSSYGSTQPAA</sequence>
<organism evidence="1 2">
    <name type="scientific">Nicotiana tabacum</name>
    <name type="common">Common tobacco</name>
    <dbReference type="NCBI Taxonomy" id="4097"/>
    <lineage>
        <taxon>Eukaryota</taxon>
        <taxon>Viridiplantae</taxon>
        <taxon>Streptophyta</taxon>
        <taxon>Embryophyta</taxon>
        <taxon>Tracheophyta</taxon>
        <taxon>Spermatophyta</taxon>
        <taxon>Magnoliopsida</taxon>
        <taxon>eudicotyledons</taxon>
        <taxon>Gunneridae</taxon>
        <taxon>Pentapetalae</taxon>
        <taxon>asterids</taxon>
        <taxon>lamiids</taxon>
        <taxon>Solanales</taxon>
        <taxon>Solanaceae</taxon>
        <taxon>Nicotianoideae</taxon>
        <taxon>Nicotianeae</taxon>
        <taxon>Nicotiana</taxon>
    </lineage>
</organism>
<reference evidence="1" key="1">
    <citation type="journal article" date="2014" name="Nat. Commun.">
        <title>The tobacco genome sequence and its comparison with those of tomato and potato.</title>
        <authorList>
            <person name="Sierro N."/>
            <person name="Battey J.N."/>
            <person name="Ouadi S."/>
            <person name="Bakaher N."/>
            <person name="Bovet L."/>
            <person name="Willig A."/>
            <person name="Goepfert S."/>
            <person name="Peitsch M.C."/>
            <person name="Ivanov N.V."/>
        </authorList>
    </citation>
    <scope>NUCLEOTIDE SEQUENCE [LARGE SCALE GENOMIC DNA]</scope>
</reference>
<keyword evidence="1" id="KW-1185">Reference proteome</keyword>
<dbReference type="RefSeq" id="XP_075089315.1">
    <property type="nucleotide sequence ID" value="XM_075233214.1"/>
</dbReference>
<accession>A0AC58SWG8</accession>
<proteinExistence type="predicted"/>
<reference evidence="2" key="2">
    <citation type="submission" date="2025-08" db="UniProtKB">
        <authorList>
            <consortium name="RefSeq"/>
        </authorList>
    </citation>
    <scope>IDENTIFICATION</scope>
    <source>
        <tissue evidence="2">Leaf</tissue>
    </source>
</reference>
<dbReference type="Proteomes" id="UP000790787">
    <property type="component" value="Chromosome 16"/>
</dbReference>
<gene>
    <name evidence="2" type="primary">LOC107781353</name>
</gene>
<protein>
    <submittedName>
        <fullName evidence="2">Uncharacterized protein LOC107781353 isoform X2</fullName>
    </submittedName>
</protein>
<evidence type="ECO:0000313" key="2">
    <source>
        <dbReference type="RefSeq" id="XP_075089315.1"/>
    </source>
</evidence>
<evidence type="ECO:0000313" key="1">
    <source>
        <dbReference type="Proteomes" id="UP000790787"/>
    </source>
</evidence>